<comment type="caution">
    <text evidence="2">The sequence shown here is derived from an EMBL/GenBank/DDBJ whole genome shotgun (WGS) entry which is preliminary data.</text>
</comment>
<evidence type="ECO:0000313" key="3">
    <source>
        <dbReference type="Proteomes" id="UP000276133"/>
    </source>
</evidence>
<keyword evidence="3" id="KW-1185">Reference proteome</keyword>
<sequence length="316" mass="36005">MITNSLILEKTTSWFIILENDQILKINQHDLRDIELDDLEEIIKNLSGTVEFIVSRYFPKGFSNELESSNSQEYSTLPSMSSLSSFNSNTCHKEQRSRLIHSKKSRSSERVDANSIDYVSYLTNKQNRNISIEVGNIDDLILENGIFISGFERDKAIELGFKNLSIGDRVVSVNGTFLKNKTLVDLMKVLKEKPADRIKLLIEKVSNLTNFCLSPSSSMLSVNLDLNNLRFRSSINRPDEGSFISSNSFTSSVILSDKISRKNNLKTDRIKPLYNDQDFIKDRPESRLFDKIVNGSLRYEDLITNLNHEASKNGIC</sequence>
<name>A0A3M7RKH2_BRAPC</name>
<dbReference type="CDD" id="cd00136">
    <property type="entry name" value="PDZ_canonical"/>
    <property type="match status" value="1"/>
</dbReference>
<dbReference type="Gene3D" id="2.30.42.10">
    <property type="match status" value="2"/>
</dbReference>
<protein>
    <recommendedName>
        <fullName evidence="1">PDZ domain-containing protein</fullName>
    </recommendedName>
</protein>
<evidence type="ECO:0000313" key="2">
    <source>
        <dbReference type="EMBL" id="RNA23974.1"/>
    </source>
</evidence>
<dbReference type="Proteomes" id="UP000276133">
    <property type="component" value="Unassembled WGS sequence"/>
</dbReference>
<feature type="domain" description="PDZ" evidence="1">
    <location>
        <begin position="118"/>
        <end position="192"/>
    </location>
</feature>
<dbReference type="SUPFAM" id="SSF50156">
    <property type="entry name" value="PDZ domain-like"/>
    <property type="match status" value="2"/>
</dbReference>
<proteinExistence type="predicted"/>
<dbReference type="AlphaFoldDB" id="A0A3M7RKH2"/>
<evidence type="ECO:0000259" key="1">
    <source>
        <dbReference type="PROSITE" id="PS50106"/>
    </source>
</evidence>
<dbReference type="EMBL" id="REGN01003187">
    <property type="protein sequence ID" value="RNA23974.1"/>
    <property type="molecule type" value="Genomic_DNA"/>
</dbReference>
<reference evidence="2 3" key="1">
    <citation type="journal article" date="2018" name="Sci. Rep.">
        <title>Genomic signatures of local adaptation to the degree of environmental predictability in rotifers.</title>
        <authorList>
            <person name="Franch-Gras L."/>
            <person name="Hahn C."/>
            <person name="Garcia-Roger E.M."/>
            <person name="Carmona M.J."/>
            <person name="Serra M."/>
            <person name="Gomez A."/>
        </authorList>
    </citation>
    <scope>NUCLEOTIDE SEQUENCE [LARGE SCALE GENOMIC DNA]</scope>
    <source>
        <strain evidence="2">HYR1</strain>
    </source>
</reference>
<dbReference type="Pfam" id="PF00595">
    <property type="entry name" value="PDZ"/>
    <property type="match status" value="1"/>
</dbReference>
<gene>
    <name evidence="2" type="ORF">BpHYR1_015729</name>
</gene>
<accession>A0A3M7RKH2</accession>
<organism evidence="2 3">
    <name type="scientific">Brachionus plicatilis</name>
    <name type="common">Marine rotifer</name>
    <name type="synonym">Brachionus muelleri</name>
    <dbReference type="NCBI Taxonomy" id="10195"/>
    <lineage>
        <taxon>Eukaryota</taxon>
        <taxon>Metazoa</taxon>
        <taxon>Spiralia</taxon>
        <taxon>Gnathifera</taxon>
        <taxon>Rotifera</taxon>
        <taxon>Eurotatoria</taxon>
        <taxon>Monogononta</taxon>
        <taxon>Pseudotrocha</taxon>
        <taxon>Ploima</taxon>
        <taxon>Brachionidae</taxon>
        <taxon>Brachionus</taxon>
    </lineage>
</organism>
<dbReference type="InterPro" id="IPR001478">
    <property type="entry name" value="PDZ"/>
</dbReference>
<dbReference type="InterPro" id="IPR036034">
    <property type="entry name" value="PDZ_sf"/>
</dbReference>
<dbReference type="PROSITE" id="PS50106">
    <property type="entry name" value="PDZ"/>
    <property type="match status" value="1"/>
</dbReference>